<dbReference type="SUPFAM" id="SSF51182">
    <property type="entry name" value="RmlC-like cupins"/>
    <property type="match status" value="1"/>
</dbReference>
<dbReference type="PANTHER" id="PTHR46390:SF1">
    <property type="entry name" value="MANNOSE-1-PHOSPHATE GUANYLYLTRANSFERASE"/>
    <property type="match status" value="1"/>
</dbReference>
<dbReference type="InterPro" id="IPR011051">
    <property type="entry name" value="RmlC_Cupin_sf"/>
</dbReference>
<evidence type="ECO:0000259" key="1">
    <source>
        <dbReference type="Pfam" id="PF01050"/>
    </source>
</evidence>
<dbReference type="PANTHER" id="PTHR46390">
    <property type="entry name" value="MANNOSE-1-PHOSPHATE GUANYLYLTRANSFERASE"/>
    <property type="match status" value="1"/>
</dbReference>
<proteinExistence type="predicted"/>
<dbReference type="Pfam" id="PF01050">
    <property type="entry name" value="MannoseP_isomer"/>
    <property type="match status" value="1"/>
</dbReference>
<feature type="domain" description="Mannose-6-phosphate isomerase type II C-terminal" evidence="1">
    <location>
        <begin position="9"/>
        <end position="112"/>
    </location>
</feature>
<dbReference type="CDD" id="cd02213">
    <property type="entry name" value="cupin_PMI_typeII_C"/>
    <property type="match status" value="1"/>
</dbReference>
<organism evidence="2 3">
    <name type="scientific">Candidatus Nomurabacteria bacterium RIFCSPLOWO2_12_FULL_46_14</name>
    <dbReference type="NCBI Taxonomy" id="1801797"/>
    <lineage>
        <taxon>Bacteria</taxon>
        <taxon>Candidatus Nomuraibacteriota</taxon>
    </lineage>
</organism>
<dbReference type="Gene3D" id="2.60.120.10">
    <property type="entry name" value="Jelly Rolls"/>
    <property type="match status" value="1"/>
</dbReference>
<reference evidence="2 3" key="1">
    <citation type="journal article" date="2016" name="Nat. Commun.">
        <title>Thousands of microbial genomes shed light on interconnected biogeochemical processes in an aquifer system.</title>
        <authorList>
            <person name="Anantharaman K."/>
            <person name="Brown C.T."/>
            <person name="Hug L.A."/>
            <person name="Sharon I."/>
            <person name="Castelle C.J."/>
            <person name="Probst A.J."/>
            <person name="Thomas B.C."/>
            <person name="Singh A."/>
            <person name="Wilkins M.J."/>
            <person name="Karaoz U."/>
            <person name="Brodie E.L."/>
            <person name="Williams K.H."/>
            <person name="Hubbard S.S."/>
            <person name="Banfield J.F."/>
        </authorList>
    </citation>
    <scope>NUCLEOTIDE SEQUENCE [LARGE SCALE GENOMIC DNA]</scope>
</reference>
<dbReference type="InterPro" id="IPR001538">
    <property type="entry name" value="Man6P_isomerase-2_C"/>
</dbReference>
<protein>
    <recommendedName>
        <fullName evidence="1">Mannose-6-phosphate isomerase type II C-terminal domain-containing protein</fullName>
    </recommendedName>
</protein>
<dbReference type="AlphaFoldDB" id="A0A1F6Y8F2"/>
<dbReference type="GO" id="GO:0004475">
    <property type="term" value="F:mannose-1-phosphate guanylyltransferase (GTP) activity"/>
    <property type="evidence" value="ECO:0007669"/>
    <property type="project" value="TreeGrafter"/>
</dbReference>
<evidence type="ECO:0000313" key="2">
    <source>
        <dbReference type="EMBL" id="OGJ02616.1"/>
    </source>
</evidence>
<comment type="caution">
    <text evidence="2">The sequence shown here is derived from an EMBL/GenBank/DDBJ whole genome shotgun (WGS) entry which is preliminary data.</text>
</comment>
<dbReference type="Proteomes" id="UP000176192">
    <property type="component" value="Unassembled WGS sequence"/>
</dbReference>
<dbReference type="EMBL" id="MFVV01000038">
    <property type="protein sequence ID" value="OGJ02616.1"/>
    <property type="molecule type" value="Genomic_DNA"/>
</dbReference>
<accession>A0A1F6Y8F2</accession>
<dbReference type="InterPro" id="IPR051161">
    <property type="entry name" value="Mannose-6P_isomerase_type2"/>
</dbReference>
<evidence type="ECO:0000313" key="3">
    <source>
        <dbReference type="Proteomes" id="UP000176192"/>
    </source>
</evidence>
<name>A0A1F6Y8F2_9BACT</name>
<dbReference type="InterPro" id="IPR014710">
    <property type="entry name" value="RmlC-like_jellyroll"/>
</dbReference>
<gene>
    <name evidence="2" type="ORF">A3G06_01055</name>
</gene>
<dbReference type="GO" id="GO:0005976">
    <property type="term" value="P:polysaccharide metabolic process"/>
    <property type="evidence" value="ECO:0007669"/>
    <property type="project" value="InterPro"/>
</dbReference>
<dbReference type="GO" id="GO:0009298">
    <property type="term" value="P:GDP-mannose biosynthetic process"/>
    <property type="evidence" value="ECO:0007669"/>
    <property type="project" value="TreeGrafter"/>
</dbReference>
<dbReference type="STRING" id="1801797.A3G06_01055"/>
<sequence>MASELKVFQVERPWGNFRQFSHNLSSTVKILSVKPDEELSLQSHQERAEFWRVLEGEAKVWIGETEYNAKAGDEFNIPALHKHKLQAGPQGISVLEIATGVFDENDEIRYEDKYGRA</sequence>